<protein>
    <submittedName>
        <fullName evidence="8">ABC transporter permease subunit</fullName>
    </submittedName>
</protein>
<evidence type="ECO:0000256" key="3">
    <source>
        <dbReference type="ARBA" id="ARBA00022692"/>
    </source>
</evidence>
<evidence type="ECO:0000256" key="5">
    <source>
        <dbReference type="ARBA" id="ARBA00023136"/>
    </source>
</evidence>
<dbReference type="Gene3D" id="1.10.3720.10">
    <property type="entry name" value="MetI-like"/>
    <property type="match status" value="1"/>
</dbReference>
<feature type="transmembrane region" description="Helical" evidence="6">
    <location>
        <begin position="116"/>
        <end position="143"/>
    </location>
</feature>
<dbReference type="KEGG" id="afx:JZ786_18780"/>
<dbReference type="CDD" id="cd06261">
    <property type="entry name" value="TM_PBP2"/>
    <property type="match status" value="1"/>
</dbReference>
<gene>
    <name evidence="8" type="ORF">JZ786_18780</name>
</gene>
<keyword evidence="9" id="KW-1185">Reference proteome</keyword>
<comment type="subcellular location">
    <subcellularLocation>
        <location evidence="1">Membrane</location>
        <topology evidence="1">Multi-pass membrane protein</topology>
    </subcellularLocation>
</comment>
<feature type="transmembrane region" description="Helical" evidence="6">
    <location>
        <begin position="222"/>
        <end position="241"/>
    </location>
</feature>
<keyword evidence="2" id="KW-0813">Transport</keyword>
<evidence type="ECO:0000259" key="7">
    <source>
        <dbReference type="Pfam" id="PF00528"/>
    </source>
</evidence>
<proteinExistence type="predicted"/>
<dbReference type="EMBL" id="CP071182">
    <property type="protein sequence ID" value="QSO46492.1"/>
    <property type="molecule type" value="Genomic_DNA"/>
</dbReference>
<feature type="transmembrane region" description="Helical" evidence="6">
    <location>
        <begin position="271"/>
        <end position="293"/>
    </location>
</feature>
<evidence type="ECO:0000256" key="1">
    <source>
        <dbReference type="ARBA" id="ARBA00004141"/>
    </source>
</evidence>
<dbReference type="SUPFAM" id="SSF161098">
    <property type="entry name" value="MetI-like"/>
    <property type="match status" value="1"/>
</dbReference>
<sequence length="308" mass="35079">MGRSVFRTVRHWIFMVVLVLVIASVGRDAQSTFIHGLPYQNIGHSFWNVLGAVFKAPYQLLTPAYYKFDIGMLSHAPISLFYVAYAFVGSYVLGILKGMADVFWRRRILYRGFQGLFWLLDAIPMFGLIVILECGTLYAAMAFPADPFKMLPNQTFLFGDLIRANLLMWAPMMYISRITGISIAFELGEEYLLTARSKGIERKRLFRPHVFANIVPKLQNEVSTVFVMIMSSLVALEYLSFQDQGFMFKLLAGMGQGELGQTTLYIDQGPFFIQTVVGYLLILAVFTGLFHLVAGAIKRHWREEHSYE</sequence>
<reference evidence="8 9" key="1">
    <citation type="submission" date="2021-02" db="EMBL/GenBank/DDBJ databases">
        <title>Alicyclobacillus curvatus sp. nov. and Alicyclobacillus mengziensis sp. nov., two acidophilic bacteria isolated from acid mine drainage.</title>
        <authorList>
            <person name="Huang Y."/>
        </authorList>
    </citation>
    <scope>NUCLEOTIDE SEQUENCE [LARGE SCALE GENOMIC DNA]</scope>
    <source>
        <strain evidence="8 9">S30H14</strain>
    </source>
</reference>
<evidence type="ECO:0000256" key="6">
    <source>
        <dbReference type="SAM" id="Phobius"/>
    </source>
</evidence>
<keyword evidence="4 6" id="KW-1133">Transmembrane helix</keyword>
<evidence type="ECO:0000313" key="8">
    <source>
        <dbReference type="EMBL" id="QSO46492.1"/>
    </source>
</evidence>
<dbReference type="RefSeq" id="WP_206655861.1">
    <property type="nucleotide sequence ID" value="NZ_CP071182.1"/>
</dbReference>
<organism evidence="8 9">
    <name type="scientific">Alicyclobacillus mengziensis</name>
    <dbReference type="NCBI Taxonomy" id="2931921"/>
    <lineage>
        <taxon>Bacteria</taxon>
        <taxon>Bacillati</taxon>
        <taxon>Bacillota</taxon>
        <taxon>Bacilli</taxon>
        <taxon>Bacillales</taxon>
        <taxon>Alicyclobacillaceae</taxon>
        <taxon>Alicyclobacillus</taxon>
    </lineage>
</organism>
<dbReference type="GO" id="GO:0016020">
    <property type="term" value="C:membrane"/>
    <property type="evidence" value="ECO:0007669"/>
    <property type="project" value="UniProtKB-SubCell"/>
</dbReference>
<evidence type="ECO:0000256" key="4">
    <source>
        <dbReference type="ARBA" id="ARBA00022989"/>
    </source>
</evidence>
<keyword evidence="3 6" id="KW-0812">Transmembrane</keyword>
<dbReference type="Pfam" id="PF00528">
    <property type="entry name" value="BPD_transp_1"/>
    <property type="match status" value="1"/>
</dbReference>
<feature type="transmembrane region" description="Helical" evidence="6">
    <location>
        <begin position="76"/>
        <end position="96"/>
    </location>
</feature>
<evidence type="ECO:0000256" key="2">
    <source>
        <dbReference type="ARBA" id="ARBA00022448"/>
    </source>
</evidence>
<feature type="domain" description="ABC transmembrane type-1" evidence="7">
    <location>
        <begin position="91"/>
        <end position="295"/>
    </location>
</feature>
<keyword evidence="5 6" id="KW-0472">Membrane</keyword>
<feature type="transmembrane region" description="Helical" evidence="6">
    <location>
        <begin position="12"/>
        <end position="29"/>
    </location>
</feature>
<dbReference type="GO" id="GO:0055085">
    <property type="term" value="P:transmembrane transport"/>
    <property type="evidence" value="ECO:0007669"/>
    <property type="project" value="InterPro"/>
</dbReference>
<dbReference type="Proteomes" id="UP000663505">
    <property type="component" value="Chromosome"/>
</dbReference>
<dbReference type="InterPro" id="IPR000515">
    <property type="entry name" value="MetI-like"/>
</dbReference>
<dbReference type="InterPro" id="IPR035906">
    <property type="entry name" value="MetI-like_sf"/>
</dbReference>
<dbReference type="AlphaFoldDB" id="A0A9X7VX58"/>
<evidence type="ECO:0000313" key="9">
    <source>
        <dbReference type="Proteomes" id="UP000663505"/>
    </source>
</evidence>
<accession>A0A9X7VX58</accession>
<name>A0A9X7VX58_9BACL</name>